<feature type="non-terminal residue" evidence="2">
    <location>
        <position position="80"/>
    </location>
</feature>
<evidence type="ECO:0000259" key="1">
    <source>
        <dbReference type="Pfam" id="PF13632"/>
    </source>
</evidence>
<dbReference type="AlphaFoldDB" id="A0A6A4GAD6"/>
<dbReference type="OrthoDB" id="38531at2759"/>
<evidence type="ECO:0000313" key="3">
    <source>
        <dbReference type="Proteomes" id="UP000799118"/>
    </source>
</evidence>
<dbReference type="InterPro" id="IPR001173">
    <property type="entry name" value="Glyco_trans_2-like"/>
</dbReference>
<feature type="non-terminal residue" evidence="2">
    <location>
        <position position="1"/>
    </location>
</feature>
<dbReference type="EMBL" id="ML771557">
    <property type="protein sequence ID" value="KAE9382425.1"/>
    <property type="molecule type" value="Genomic_DNA"/>
</dbReference>
<dbReference type="Proteomes" id="UP000799118">
    <property type="component" value="Unassembled WGS sequence"/>
</dbReference>
<organism evidence="2 3">
    <name type="scientific">Gymnopus androsaceus JB14</name>
    <dbReference type="NCBI Taxonomy" id="1447944"/>
    <lineage>
        <taxon>Eukaryota</taxon>
        <taxon>Fungi</taxon>
        <taxon>Dikarya</taxon>
        <taxon>Basidiomycota</taxon>
        <taxon>Agaricomycotina</taxon>
        <taxon>Agaricomycetes</taxon>
        <taxon>Agaricomycetidae</taxon>
        <taxon>Agaricales</taxon>
        <taxon>Marasmiineae</taxon>
        <taxon>Omphalotaceae</taxon>
        <taxon>Gymnopus</taxon>
    </lineage>
</organism>
<gene>
    <name evidence="2" type="ORF">BT96DRAFT_741531</name>
</gene>
<protein>
    <recommendedName>
        <fullName evidence="1">Glycosyltransferase 2-like domain-containing protein</fullName>
    </recommendedName>
</protein>
<keyword evidence="3" id="KW-1185">Reference proteome</keyword>
<sequence>GQTLKWATYSAGGFKEGVSLFLDEVARWQKYVYGCNELIFNPTRQWLFKGPFSKQLRTFVTSNAPVHYKLKALGYMLSYY</sequence>
<feature type="domain" description="Glycosyltransferase 2-like" evidence="1">
    <location>
        <begin position="2"/>
        <end position="79"/>
    </location>
</feature>
<dbReference type="PANTHER" id="PTHR35408">
    <property type="entry name" value="CHROMOSOME 15, WHOLE GENOME SHOTGUN SEQUENCE"/>
    <property type="match status" value="1"/>
</dbReference>
<proteinExistence type="predicted"/>
<name>A0A6A4GAD6_9AGAR</name>
<dbReference type="Pfam" id="PF13632">
    <property type="entry name" value="Glyco_trans_2_3"/>
    <property type="match status" value="1"/>
</dbReference>
<accession>A0A6A4GAD6</accession>
<dbReference type="PANTHER" id="PTHR35408:SF3">
    <property type="entry name" value="GLYCOSYLTRANSFERASE 2-LIKE DOMAIN-CONTAINING PROTEIN"/>
    <property type="match status" value="1"/>
</dbReference>
<reference evidence="2" key="1">
    <citation type="journal article" date="2019" name="Environ. Microbiol.">
        <title>Fungal ecological strategies reflected in gene transcription - a case study of two litter decomposers.</title>
        <authorList>
            <person name="Barbi F."/>
            <person name="Kohler A."/>
            <person name="Barry K."/>
            <person name="Baskaran P."/>
            <person name="Daum C."/>
            <person name="Fauchery L."/>
            <person name="Ihrmark K."/>
            <person name="Kuo A."/>
            <person name="LaButti K."/>
            <person name="Lipzen A."/>
            <person name="Morin E."/>
            <person name="Grigoriev I.V."/>
            <person name="Henrissat B."/>
            <person name="Lindahl B."/>
            <person name="Martin F."/>
        </authorList>
    </citation>
    <scope>NUCLEOTIDE SEQUENCE</scope>
    <source>
        <strain evidence="2">JB14</strain>
    </source>
</reference>
<evidence type="ECO:0000313" key="2">
    <source>
        <dbReference type="EMBL" id="KAE9382425.1"/>
    </source>
</evidence>